<keyword evidence="2" id="KW-0456">Lyase</keyword>
<proteinExistence type="predicted"/>
<gene>
    <name evidence="3" type="ORF">BDW59DRAFT_160900</name>
</gene>
<dbReference type="InterPro" id="IPR003817">
    <property type="entry name" value="PS_Dcarbxylase"/>
</dbReference>
<evidence type="ECO:0000256" key="2">
    <source>
        <dbReference type="ARBA" id="ARBA00023239"/>
    </source>
</evidence>
<keyword evidence="4" id="KW-1185">Reference proteome</keyword>
<sequence>MARLLHRQKPKACVEESYEPVVKDLKTWITSDESRRKDFKDAIATARSHNTTEMQNIHSLEDYLQYLNHQLHWIPSETVRPKDLLFHLVTMWFVLDQPSVIKYQSPIRPFLGLETQYAEPLTWLSAWMVRFSNEIGKFMDTPASAVGLDTFKSSPLYNMDDYIEPRKGWRTFNEFFCRHVKPGRRPIAAIGDDSVLTSPADCQFKEAHNITAGSTVTTKGLTWPITQMLVDSPYKDRFANGVWLHGFLNVDDYHRIHTPVSGTVLEARTIIGQNYMQVAARSDSKTLSIPNEMGYQFCQSRGLFVIDTGAGLVAVLPVGMAIVSSVILTAEVGTQLHKGEELGYFQFGGSDVVLIFESRLNVQITMEQGRHYQMGSDIGRFDMAHG</sequence>
<organism evidence="3 4">
    <name type="scientific">Aspergillus cavernicola</name>
    <dbReference type="NCBI Taxonomy" id="176166"/>
    <lineage>
        <taxon>Eukaryota</taxon>
        <taxon>Fungi</taxon>
        <taxon>Dikarya</taxon>
        <taxon>Ascomycota</taxon>
        <taxon>Pezizomycotina</taxon>
        <taxon>Eurotiomycetes</taxon>
        <taxon>Eurotiomycetidae</taxon>
        <taxon>Eurotiales</taxon>
        <taxon>Aspergillaceae</taxon>
        <taxon>Aspergillus</taxon>
        <taxon>Aspergillus subgen. Nidulantes</taxon>
    </lineage>
</organism>
<comment type="caution">
    <text evidence="3">The sequence shown here is derived from an EMBL/GenBank/DDBJ whole genome shotgun (WGS) entry which is preliminary data.</text>
</comment>
<dbReference type="Pfam" id="PF02666">
    <property type="entry name" value="PS_Dcarbxylase"/>
    <property type="match status" value="1"/>
</dbReference>
<dbReference type="Proteomes" id="UP001610335">
    <property type="component" value="Unassembled WGS sequence"/>
</dbReference>
<evidence type="ECO:0000313" key="4">
    <source>
        <dbReference type="Proteomes" id="UP001610335"/>
    </source>
</evidence>
<reference evidence="3 4" key="1">
    <citation type="submission" date="2024-07" db="EMBL/GenBank/DDBJ databases">
        <title>Section-level genome sequencing and comparative genomics of Aspergillus sections Usti and Cavernicolus.</title>
        <authorList>
            <consortium name="Lawrence Berkeley National Laboratory"/>
            <person name="Nybo J.L."/>
            <person name="Vesth T.C."/>
            <person name="Theobald S."/>
            <person name="Frisvad J.C."/>
            <person name="Larsen T.O."/>
            <person name="Kjaerboelling I."/>
            <person name="Rothschild-Mancinelli K."/>
            <person name="Lyhne E.K."/>
            <person name="Kogle M.E."/>
            <person name="Barry K."/>
            <person name="Clum A."/>
            <person name="Na H."/>
            <person name="Ledsgaard L."/>
            <person name="Lin J."/>
            <person name="Lipzen A."/>
            <person name="Kuo A."/>
            <person name="Riley R."/>
            <person name="Mondo S."/>
            <person name="LaButti K."/>
            <person name="Haridas S."/>
            <person name="Pangalinan J."/>
            <person name="Salamov A.A."/>
            <person name="Simmons B.A."/>
            <person name="Magnuson J.K."/>
            <person name="Chen J."/>
            <person name="Drula E."/>
            <person name="Henrissat B."/>
            <person name="Wiebenga A."/>
            <person name="Lubbers R.J."/>
            <person name="Gomes A.C."/>
            <person name="Makela M.R."/>
            <person name="Stajich J."/>
            <person name="Grigoriev I.V."/>
            <person name="Mortensen U.H."/>
            <person name="De vries R.P."/>
            <person name="Baker S.E."/>
            <person name="Andersen M.R."/>
        </authorList>
    </citation>
    <scope>NUCLEOTIDE SEQUENCE [LARGE SCALE GENOMIC DNA]</scope>
    <source>
        <strain evidence="3 4">CBS 600.67</strain>
    </source>
</reference>
<evidence type="ECO:0000256" key="1">
    <source>
        <dbReference type="ARBA" id="ARBA00022793"/>
    </source>
</evidence>
<evidence type="ECO:0000313" key="3">
    <source>
        <dbReference type="EMBL" id="KAL2826709.1"/>
    </source>
</evidence>
<dbReference type="EMBL" id="JBFXLS010000029">
    <property type="protein sequence ID" value="KAL2826709.1"/>
    <property type="molecule type" value="Genomic_DNA"/>
</dbReference>
<dbReference type="PANTHER" id="PTHR10067:SF13">
    <property type="entry name" value="PHOSPHATIDYLSERINE DECARBOXYLASE"/>
    <property type="match status" value="1"/>
</dbReference>
<keyword evidence="1" id="KW-0210">Decarboxylase</keyword>
<dbReference type="PANTHER" id="PTHR10067">
    <property type="entry name" value="PHOSPHATIDYLSERINE DECARBOXYLASE"/>
    <property type="match status" value="1"/>
</dbReference>
<accession>A0ABR4IHK3</accession>
<protein>
    <submittedName>
        <fullName evidence="3">Phosphatidylserine decarboxylase-domain-containing protein</fullName>
    </submittedName>
</protein>
<name>A0ABR4IHK3_9EURO</name>